<proteinExistence type="predicted"/>
<accession>A0A1Q9E7U8</accession>
<feature type="compositionally biased region" description="Basic and acidic residues" evidence="1">
    <location>
        <begin position="21"/>
        <end position="33"/>
    </location>
</feature>
<evidence type="ECO:0000313" key="3">
    <source>
        <dbReference type="Proteomes" id="UP000186817"/>
    </source>
</evidence>
<gene>
    <name evidence="2" type="ORF">AK812_SmicGene13540</name>
</gene>
<keyword evidence="3" id="KW-1185">Reference proteome</keyword>
<evidence type="ECO:0000256" key="1">
    <source>
        <dbReference type="SAM" id="MobiDB-lite"/>
    </source>
</evidence>
<dbReference type="AlphaFoldDB" id="A0A1Q9E7U8"/>
<evidence type="ECO:0000313" key="2">
    <source>
        <dbReference type="EMBL" id="OLQ03495.1"/>
    </source>
</evidence>
<organism evidence="2 3">
    <name type="scientific">Symbiodinium microadriaticum</name>
    <name type="common">Dinoflagellate</name>
    <name type="synonym">Zooxanthella microadriatica</name>
    <dbReference type="NCBI Taxonomy" id="2951"/>
    <lineage>
        <taxon>Eukaryota</taxon>
        <taxon>Sar</taxon>
        <taxon>Alveolata</taxon>
        <taxon>Dinophyceae</taxon>
        <taxon>Suessiales</taxon>
        <taxon>Symbiodiniaceae</taxon>
        <taxon>Symbiodinium</taxon>
    </lineage>
</organism>
<dbReference type="Proteomes" id="UP000186817">
    <property type="component" value="Unassembled WGS sequence"/>
</dbReference>
<dbReference type="EMBL" id="LSRX01000235">
    <property type="protein sequence ID" value="OLQ03495.1"/>
    <property type="molecule type" value="Genomic_DNA"/>
</dbReference>
<dbReference type="OrthoDB" id="409996at2759"/>
<name>A0A1Q9E7U8_SYMMI</name>
<reference evidence="2 3" key="1">
    <citation type="submission" date="2016-02" db="EMBL/GenBank/DDBJ databases">
        <title>Genome analysis of coral dinoflagellate symbionts highlights evolutionary adaptations to a symbiotic lifestyle.</title>
        <authorList>
            <person name="Aranda M."/>
            <person name="Li Y."/>
            <person name="Liew Y.J."/>
            <person name="Baumgarten S."/>
            <person name="Simakov O."/>
            <person name="Wilson M."/>
            <person name="Piel J."/>
            <person name="Ashoor H."/>
            <person name="Bougouffa S."/>
            <person name="Bajic V.B."/>
            <person name="Ryu T."/>
            <person name="Ravasi T."/>
            <person name="Bayer T."/>
            <person name="Micklem G."/>
            <person name="Kim H."/>
            <person name="Bhak J."/>
            <person name="Lajeunesse T.C."/>
            <person name="Voolstra C.R."/>
        </authorList>
    </citation>
    <scope>NUCLEOTIDE SEQUENCE [LARGE SCALE GENOMIC DNA]</scope>
    <source>
        <strain evidence="2 3">CCMP2467</strain>
    </source>
</reference>
<feature type="region of interest" description="Disordered" evidence="1">
    <location>
        <begin position="21"/>
        <end position="41"/>
    </location>
</feature>
<protein>
    <submittedName>
        <fullName evidence="2">Uncharacterized protein</fullName>
    </submittedName>
</protein>
<comment type="caution">
    <text evidence="2">The sequence shown here is derived from an EMBL/GenBank/DDBJ whole genome shotgun (WGS) entry which is preliminary data.</text>
</comment>
<sequence length="202" mass="22831">MDIPEPESAIHLDFMRKDTSQRGHLCRQEEHPRGSQKPGTWSSEDYGGVYLHRLTIAEKSEETMQAAKAMGWLTTAKLIAEATELRKTINAENLYRFQSIYGLCKDHQTSWVQLAIDVSLRDRGEQVWTLLQGWIGSAALHTMGCRLRRERGYMMLGDESFLISRSIVARADGTNAAAFQRVTPDDQCGTDCLVEDIPLRAE</sequence>